<dbReference type="STRING" id="2020962.A0A2N1JE33"/>
<keyword evidence="2 6" id="KW-0812">Transmembrane</keyword>
<feature type="region of interest" description="Disordered" evidence="5">
    <location>
        <begin position="1"/>
        <end position="24"/>
    </location>
</feature>
<dbReference type="GO" id="GO:0012505">
    <property type="term" value="C:endomembrane system"/>
    <property type="evidence" value="ECO:0007669"/>
    <property type="project" value="UniProtKB-SubCell"/>
</dbReference>
<dbReference type="InterPro" id="IPR018819">
    <property type="entry name" value="Nur1/Mug154"/>
</dbReference>
<keyword evidence="8" id="KW-1185">Reference proteome</keyword>
<gene>
    <name evidence="7" type="ORF">MVES_000868</name>
</gene>
<organism evidence="7 8">
    <name type="scientific">Malassezia vespertilionis</name>
    <dbReference type="NCBI Taxonomy" id="2020962"/>
    <lineage>
        <taxon>Eukaryota</taxon>
        <taxon>Fungi</taxon>
        <taxon>Dikarya</taxon>
        <taxon>Basidiomycota</taxon>
        <taxon>Ustilaginomycotina</taxon>
        <taxon>Malasseziomycetes</taxon>
        <taxon>Malasseziales</taxon>
        <taxon>Malasseziaceae</taxon>
        <taxon>Malassezia</taxon>
    </lineage>
</organism>
<proteinExistence type="predicted"/>
<dbReference type="GO" id="GO:0043007">
    <property type="term" value="P:maintenance of rDNA"/>
    <property type="evidence" value="ECO:0007669"/>
    <property type="project" value="TreeGrafter"/>
</dbReference>
<evidence type="ECO:0000256" key="5">
    <source>
        <dbReference type="SAM" id="MobiDB-lite"/>
    </source>
</evidence>
<dbReference type="EMBL" id="KZ454988">
    <property type="protein sequence ID" value="PKI84808.1"/>
    <property type="molecule type" value="Genomic_DNA"/>
</dbReference>
<keyword evidence="4 6" id="KW-0472">Membrane</keyword>
<evidence type="ECO:0008006" key="9">
    <source>
        <dbReference type="Google" id="ProtNLM"/>
    </source>
</evidence>
<dbReference type="OrthoDB" id="3363151at2759"/>
<reference evidence="7 8" key="1">
    <citation type="submission" date="2017-10" db="EMBL/GenBank/DDBJ databases">
        <title>A novel species of cold-tolerant Malassezia isolated from bats.</title>
        <authorList>
            <person name="Lorch J.M."/>
            <person name="Palmer J.M."/>
            <person name="Vanderwolf K.J."/>
            <person name="Schmidt K.Z."/>
            <person name="Verant M.L."/>
            <person name="Weller T.J."/>
            <person name="Blehert D.S."/>
        </authorList>
    </citation>
    <scope>NUCLEOTIDE SEQUENCE [LARGE SCALE GENOMIC DNA]</scope>
    <source>
        <strain evidence="7 8">NWHC:44797-103</strain>
    </source>
</reference>
<name>A0A2N1JE33_9BASI</name>
<protein>
    <recommendedName>
        <fullName evidence="9">Nuclear rim protein 1</fullName>
    </recommendedName>
</protein>
<evidence type="ECO:0000313" key="8">
    <source>
        <dbReference type="Proteomes" id="UP000232875"/>
    </source>
</evidence>
<dbReference type="AlphaFoldDB" id="A0A2N1JE33"/>
<keyword evidence="3 6" id="KW-1133">Transmembrane helix</keyword>
<dbReference type="GO" id="GO:0007096">
    <property type="term" value="P:regulation of exit from mitosis"/>
    <property type="evidence" value="ECO:0007669"/>
    <property type="project" value="TreeGrafter"/>
</dbReference>
<feature type="transmembrane region" description="Helical" evidence="6">
    <location>
        <begin position="276"/>
        <end position="294"/>
    </location>
</feature>
<evidence type="ECO:0000256" key="3">
    <source>
        <dbReference type="ARBA" id="ARBA00022989"/>
    </source>
</evidence>
<sequence length="360" mass="40333">MRRREPAPSAFGASGTPRKSTNEMLRTPVRTPVRGLVSPHLYASPLHRKGAFASPLRTATFAAAPEANAEQHVPKTWNDALWELTVQAALQSLEMELDDVVHEPRMGVPIGIALHLFSLLSQVILPGSALYFPGITPKAKPVHLFAPKGNGYAAYLARVVAEQRRAALLYVSRALSFALVAAALYNTYLLFSRYRTYRLWYRNIRDVLRNPHAQLESPPQAPPPLVSWQAWAYAWMLAGLRQVPIVEWFVPPAAPVAAEAPTEKIYTLRVWDMLEAPLHIFAIYSPAHALWWALVGSLGIWPALAWLSTSLFMALFAAQTFFLAHEYALHVKDQRLLSAEVLREYDEKFVIPRAMPLMIA</sequence>
<evidence type="ECO:0000256" key="4">
    <source>
        <dbReference type="ARBA" id="ARBA00023136"/>
    </source>
</evidence>
<feature type="transmembrane region" description="Helical" evidence="6">
    <location>
        <begin position="112"/>
        <end position="132"/>
    </location>
</feature>
<dbReference type="Pfam" id="PF10332">
    <property type="entry name" value="DUF2418"/>
    <property type="match status" value="1"/>
</dbReference>
<accession>A0A2N1JE33</accession>
<dbReference type="Proteomes" id="UP000232875">
    <property type="component" value="Unassembled WGS sequence"/>
</dbReference>
<evidence type="ECO:0000256" key="1">
    <source>
        <dbReference type="ARBA" id="ARBA00004127"/>
    </source>
</evidence>
<evidence type="ECO:0000256" key="2">
    <source>
        <dbReference type="ARBA" id="ARBA00022692"/>
    </source>
</evidence>
<evidence type="ECO:0000256" key="6">
    <source>
        <dbReference type="SAM" id="Phobius"/>
    </source>
</evidence>
<dbReference type="PANTHER" id="PTHR28293">
    <property type="entry name" value="NUCLEAR RIM PROTEIN 1"/>
    <property type="match status" value="1"/>
</dbReference>
<feature type="transmembrane region" description="Helical" evidence="6">
    <location>
        <begin position="300"/>
        <end position="324"/>
    </location>
</feature>
<comment type="subcellular location">
    <subcellularLocation>
        <location evidence="1">Endomembrane system</location>
        <topology evidence="1">Multi-pass membrane protein</topology>
    </subcellularLocation>
</comment>
<evidence type="ECO:0000313" key="7">
    <source>
        <dbReference type="EMBL" id="PKI84808.1"/>
    </source>
</evidence>
<feature type="transmembrane region" description="Helical" evidence="6">
    <location>
        <begin position="167"/>
        <end position="191"/>
    </location>
</feature>
<dbReference type="PANTHER" id="PTHR28293:SF1">
    <property type="entry name" value="NUCLEAR RIM PROTEIN 1"/>
    <property type="match status" value="1"/>
</dbReference>